<feature type="binding site" evidence="1">
    <location>
        <position position="87"/>
    </location>
    <ligand>
        <name>Mg(2+)</name>
        <dbReference type="ChEBI" id="CHEBI:18420"/>
        <label>2</label>
    </ligand>
</feature>
<dbReference type="InterPro" id="IPR036676">
    <property type="entry name" value="PurM-like_C_sf"/>
</dbReference>
<feature type="binding site" evidence="1">
    <location>
        <position position="135"/>
    </location>
    <ligand>
        <name>Mg(2+)</name>
        <dbReference type="ChEBI" id="CHEBI:18420"/>
        <label>1</label>
    </ligand>
</feature>
<dbReference type="PANTHER" id="PTHR30270:SF0">
    <property type="entry name" value="THIAMINE-MONOPHOSPHATE KINASE"/>
    <property type="match status" value="1"/>
</dbReference>
<feature type="binding site" evidence="1">
    <location>
        <begin position="134"/>
        <end position="135"/>
    </location>
    <ligand>
        <name>ATP</name>
        <dbReference type="ChEBI" id="CHEBI:30616"/>
    </ligand>
</feature>
<dbReference type="GO" id="GO:0009229">
    <property type="term" value="P:thiamine diphosphate biosynthetic process"/>
    <property type="evidence" value="ECO:0007669"/>
    <property type="project" value="UniProtKB-UniRule"/>
</dbReference>
<comment type="caution">
    <text evidence="4">The sequence shown here is derived from an EMBL/GenBank/DDBJ whole genome shotgun (WGS) entry which is preliminary data.</text>
</comment>
<dbReference type="InterPro" id="IPR010918">
    <property type="entry name" value="PurM-like_C_dom"/>
</dbReference>
<accession>A0A098TJ14</accession>
<feature type="binding site" evidence="1">
    <location>
        <position position="34"/>
    </location>
    <ligand>
        <name>Mg(2+)</name>
        <dbReference type="ChEBI" id="CHEBI:18420"/>
        <label>3</label>
    </ligand>
</feature>
<dbReference type="UniPathway" id="UPA00060">
    <property type="reaction ID" value="UER00142"/>
</dbReference>
<comment type="miscellaneous">
    <text evidence="1">Reaction mechanism of ThiL seems to utilize a direct, inline transfer of the gamma-phosphate of ATP to TMP rather than a phosphorylated enzyme intermediate.</text>
</comment>
<feature type="binding site" evidence="1">
    <location>
        <position position="345"/>
    </location>
    <ligand>
        <name>substrate</name>
    </ligand>
</feature>
<proteinExistence type="inferred from homology"/>
<feature type="binding site" evidence="1">
    <location>
        <position position="240"/>
    </location>
    <ligand>
        <name>ATP</name>
        <dbReference type="ChEBI" id="CHEBI:30616"/>
    </ligand>
</feature>
<dbReference type="Pfam" id="PF02769">
    <property type="entry name" value="AIRS_C"/>
    <property type="match status" value="1"/>
</dbReference>
<dbReference type="InterPro" id="IPR006283">
    <property type="entry name" value="ThiL-like"/>
</dbReference>
<evidence type="ECO:0000313" key="4">
    <source>
        <dbReference type="EMBL" id="KGF72041.1"/>
    </source>
</evidence>
<feature type="domain" description="PurM-like N-terminal" evidence="2">
    <location>
        <begin position="32"/>
        <end position="152"/>
    </location>
</feature>
<reference evidence="4 5" key="1">
    <citation type="journal article" date="2014" name="Mol. Ecol.">
        <title>Evolution of Synechococcus.</title>
        <authorList>
            <person name="Dvorak P."/>
            <person name="Casamatta D."/>
            <person name="Hasler P."/>
            <person name="Poulickova A."/>
            <person name="Ondrej V."/>
            <person name="Sanges R."/>
        </authorList>
    </citation>
    <scope>NUCLEOTIDE SEQUENCE [LARGE SCALE GENOMIC DNA]</scope>
    <source>
        <strain evidence="4 5">CAUP A 1101</strain>
    </source>
</reference>
<evidence type="ECO:0000256" key="1">
    <source>
        <dbReference type="HAMAP-Rule" id="MF_02128"/>
    </source>
</evidence>
<name>A0A098TJ14_9CYAN</name>
<keyword evidence="1" id="KW-0808">Transferase</keyword>
<dbReference type="STRING" id="1497020.DO97_13550"/>
<dbReference type="SUPFAM" id="SSF55326">
    <property type="entry name" value="PurM N-terminal domain-like"/>
    <property type="match status" value="1"/>
</dbReference>
<dbReference type="SUPFAM" id="SSF56042">
    <property type="entry name" value="PurM C-terminal domain-like"/>
    <property type="match status" value="1"/>
</dbReference>
<feature type="binding site" evidence="1">
    <location>
        <position position="238"/>
    </location>
    <ligand>
        <name>Mg(2+)</name>
        <dbReference type="ChEBI" id="CHEBI:18420"/>
        <label>3</label>
    </ligand>
</feature>
<dbReference type="Proteomes" id="UP000030170">
    <property type="component" value="Unassembled WGS sequence"/>
</dbReference>
<dbReference type="AlphaFoldDB" id="A0A098TJ14"/>
<keyword evidence="1" id="KW-0460">Magnesium</keyword>
<comment type="pathway">
    <text evidence="1">Cofactor biosynthesis; thiamine diphosphate biosynthesis; thiamine diphosphate from thiamine phosphate: step 1/1.</text>
</comment>
<dbReference type="InterPro" id="IPR016188">
    <property type="entry name" value="PurM-like_N"/>
</dbReference>
<keyword evidence="1" id="KW-0067">ATP-binding</keyword>
<feature type="binding site" evidence="1">
    <location>
        <position position="34"/>
    </location>
    <ligand>
        <name>Mg(2+)</name>
        <dbReference type="ChEBI" id="CHEBI:18420"/>
        <label>4</label>
    </ligand>
</feature>
<comment type="similarity">
    <text evidence="1">Belongs to the thiamine-monophosphate kinase family.</text>
</comment>
<feature type="binding site" evidence="1">
    <location>
        <position position="87"/>
    </location>
    <ligand>
        <name>Mg(2+)</name>
        <dbReference type="ChEBI" id="CHEBI:18420"/>
        <label>3</label>
    </ligand>
</feature>
<dbReference type="GO" id="GO:0009030">
    <property type="term" value="F:thiamine-phosphate kinase activity"/>
    <property type="evidence" value="ECO:0007669"/>
    <property type="project" value="UniProtKB-UniRule"/>
</dbReference>
<protein>
    <recommendedName>
        <fullName evidence="1">Thiamine-monophosphate kinase</fullName>
        <shortName evidence="1">TMP kinase</shortName>
        <shortName evidence="1">Thiamine-phosphate kinase</shortName>
        <ecNumber evidence="1">2.7.4.16</ecNumber>
    </recommendedName>
</protein>
<feature type="binding site" evidence="1">
    <location>
        <position position="289"/>
    </location>
    <ligand>
        <name>substrate</name>
    </ligand>
</feature>
<dbReference type="HAMAP" id="MF_02128">
    <property type="entry name" value="TMP_kinase"/>
    <property type="match status" value="1"/>
</dbReference>
<evidence type="ECO:0000259" key="2">
    <source>
        <dbReference type="Pfam" id="PF00586"/>
    </source>
</evidence>
<dbReference type="PIRSF" id="PIRSF005303">
    <property type="entry name" value="Thiam_monoph_kin"/>
    <property type="match status" value="1"/>
</dbReference>
<feature type="binding site" evidence="1">
    <location>
        <position position="49"/>
    </location>
    <ligand>
        <name>Mg(2+)</name>
        <dbReference type="ChEBI" id="CHEBI:18420"/>
        <label>4</label>
    </ligand>
</feature>
<feature type="binding site" evidence="1">
    <location>
        <position position="87"/>
    </location>
    <ligand>
        <name>Mg(2+)</name>
        <dbReference type="ChEBI" id="CHEBI:18420"/>
        <label>4</label>
    </ligand>
</feature>
<evidence type="ECO:0000259" key="3">
    <source>
        <dbReference type="Pfam" id="PF02769"/>
    </source>
</evidence>
<sequence length="350" mass="36532">MTPEPSTVTVADLGEQLLLQRLQAFCPSDLVGDDAAVLSTPPSEDLVVTTDLLVDGVHFSLGLATPEVNTTPPWDAGWRAAAANLSDLAAMGATPLGMTVGLGLPGHLPVTWLEQLYQGLTACLQPYHTPIVGGDICRSSVTTLAITAFGTVAPTQVIRRSQAQIGDAIVVTGVHGAARAGLELLLHPDVAATLPASRRSQLITAHQRPIPRLDVLPLLWRSLAAAAPERQAMVAGMDSSDGLADAVLQICRASGVGACLDRLAIPIPPDLCPWVTPEQAMEWALYGGEDFELVLCLPASVAHHFVTQLGAGAAVIGEILAGTGVSLIDPTGHLPVQCLSLGRGYQHFPH</sequence>
<dbReference type="PANTHER" id="PTHR30270">
    <property type="entry name" value="THIAMINE-MONOPHOSPHATE KINASE"/>
    <property type="match status" value="1"/>
</dbReference>
<feature type="binding site" evidence="1">
    <location>
        <position position="51"/>
    </location>
    <ligand>
        <name>Mg(2+)</name>
        <dbReference type="ChEBI" id="CHEBI:18420"/>
        <label>1</label>
    </ligand>
</feature>
<dbReference type="InterPro" id="IPR036921">
    <property type="entry name" value="PurM-like_N_sf"/>
</dbReference>
<dbReference type="Gene3D" id="3.90.650.10">
    <property type="entry name" value="PurM-like C-terminal domain"/>
    <property type="match status" value="1"/>
</dbReference>
<dbReference type="EMBL" id="JJML01000041">
    <property type="protein sequence ID" value="KGF72041.1"/>
    <property type="molecule type" value="Genomic_DNA"/>
</dbReference>
<comment type="catalytic activity">
    <reaction evidence="1">
        <text>thiamine phosphate + ATP = thiamine diphosphate + ADP</text>
        <dbReference type="Rhea" id="RHEA:15913"/>
        <dbReference type="ChEBI" id="CHEBI:30616"/>
        <dbReference type="ChEBI" id="CHEBI:37575"/>
        <dbReference type="ChEBI" id="CHEBI:58937"/>
        <dbReference type="ChEBI" id="CHEBI:456216"/>
        <dbReference type="EC" id="2.7.4.16"/>
    </reaction>
</comment>
<keyword evidence="1 4" id="KW-0418">Kinase</keyword>
<keyword evidence="1" id="KW-0547">Nucleotide-binding</keyword>
<dbReference type="GO" id="GO:0009228">
    <property type="term" value="P:thiamine biosynthetic process"/>
    <property type="evidence" value="ECO:0007669"/>
    <property type="project" value="UniProtKB-KW"/>
</dbReference>
<dbReference type="NCBIfam" id="TIGR01379">
    <property type="entry name" value="thiL"/>
    <property type="match status" value="1"/>
</dbReference>
<dbReference type="CDD" id="cd02194">
    <property type="entry name" value="ThiL"/>
    <property type="match status" value="1"/>
</dbReference>
<feature type="binding site" evidence="1">
    <location>
        <position position="117"/>
    </location>
    <ligand>
        <name>ATP</name>
        <dbReference type="ChEBI" id="CHEBI:30616"/>
    </ligand>
</feature>
<feature type="binding site" evidence="1">
    <location>
        <position position="51"/>
    </location>
    <ligand>
        <name>Mg(2+)</name>
        <dbReference type="ChEBI" id="CHEBI:18420"/>
        <label>2</label>
    </ligand>
</feature>
<organism evidence="4 5">
    <name type="scientific">Neosynechococcus sphagnicola sy1</name>
    <dbReference type="NCBI Taxonomy" id="1497020"/>
    <lineage>
        <taxon>Bacteria</taxon>
        <taxon>Bacillati</taxon>
        <taxon>Cyanobacteriota</taxon>
        <taxon>Cyanophyceae</taxon>
        <taxon>Neosynechococcales</taxon>
        <taxon>Neosynechococcaceae</taxon>
        <taxon>Neosynechococcus</taxon>
    </lineage>
</organism>
<keyword evidence="5" id="KW-1185">Reference proteome</keyword>
<keyword evidence="1" id="KW-0784">Thiamine biosynthesis</keyword>
<feature type="binding site" evidence="1">
    <location>
        <position position="241"/>
    </location>
    <ligand>
        <name>Mg(2+)</name>
        <dbReference type="ChEBI" id="CHEBI:18420"/>
        <label>5</label>
    </ligand>
</feature>
<gene>
    <name evidence="1" type="primary">thiL</name>
    <name evidence="4" type="ORF">DO97_13550</name>
</gene>
<dbReference type="GO" id="GO:0000287">
    <property type="term" value="F:magnesium ion binding"/>
    <property type="evidence" value="ECO:0007669"/>
    <property type="project" value="UniProtKB-UniRule"/>
</dbReference>
<dbReference type="EC" id="2.7.4.16" evidence="1"/>
<feature type="binding site" evidence="1">
    <location>
        <position position="50"/>
    </location>
    <ligand>
        <name>Mg(2+)</name>
        <dbReference type="ChEBI" id="CHEBI:18420"/>
        <label>1</label>
    </ligand>
</feature>
<dbReference type="OrthoDB" id="9802811at2"/>
<evidence type="ECO:0000313" key="5">
    <source>
        <dbReference type="Proteomes" id="UP000030170"/>
    </source>
</evidence>
<dbReference type="Pfam" id="PF00586">
    <property type="entry name" value="AIRS"/>
    <property type="match status" value="1"/>
</dbReference>
<feature type="binding site" evidence="1">
    <location>
        <position position="58"/>
    </location>
    <ligand>
        <name>substrate</name>
    </ligand>
</feature>
<dbReference type="GO" id="GO:0005524">
    <property type="term" value="F:ATP binding"/>
    <property type="evidence" value="ECO:0007669"/>
    <property type="project" value="UniProtKB-UniRule"/>
</dbReference>
<feature type="binding site" evidence="1">
    <location>
        <position position="160"/>
    </location>
    <ligand>
        <name>ATP</name>
        <dbReference type="ChEBI" id="CHEBI:30616"/>
    </ligand>
</feature>
<keyword evidence="1" id="KW-0479">Metal-binding</keyword>
<dbReference type="Gene3D" id="3.30.1330.10">
    <property type="entry name" value="PurM-like, N-terminal domain"/>
    <property type="match status" value="1"/>
</dbReference>
<feature type="domain" description="PurM-like C-terminal" evidence="3">
    <location>
        <begin position="165"/>
        <end position="328"/>
    </location>
</feature>
<comment type="function">
    <text evidence="1">Catalyzes the ATP-dependent phosphorylation of thiamine-monophosphate (TMP) to form thiamine-pyrophosphate (TPP), the active form of vitamin B1.</text>
</comment>
<dbReference type="RefSeq" id="WP_036535068.1">
    <property type="nucleotide sequence ID" value="NZ_JJML01000041.1"/>
</dbReference>